<reference evidence="2 3" key="1">
    <citation type="submission" date="2018-06" db="EMBL/GenBank/DDBJ databases">
        <authorList>
            <consortium name="Pathogen Informatics"/>
            <person name="Doyle S."/>
        </authorList>
    </citation>
    <scope>NUCLEOTIDE SEQUENCE [LARGE SCALE GENOMIC DNA]</scope>
    <source>
        <strain evidence="2 3">NCTC10698</strain>
    </source>
</reference>
<sequence>MTMAKAHTLTKAKTGTTPAGGRVVTQSADKSTSKEVIARSFEKKMAAARKASVNSHLGFVVPKLTGHEALHFMRSVGGFALSSKVKTSKPKS</sequence>
<comment type="caution">
    <text evidence="2">The sequence shown here is derived from an EMBL/GenBank/DDBJ whole genome shotgun (WGS) entry which is preliminary data.</text>
</comment>
<protein>
    <submittedName>
        <fullName evidence="2">Uncharacterized protein</fullName>
    </submittedName>
</protein>
<gene>
    <name evidence="2" type="ORF">NCTC10698_02672</name>
</gene>
<dbReference type="EMBL" id="UFXL01000001">
    <property type="protein sequence ID" value="SUY77763.1"/>
    <property type="molecule type" value="Genomic_DNA"/>
</dbReference>
<name>A0A8B4S5M2_COMTE</name>
<organism evidence="2 3">
    <name type="scientific">Comamonas testosteroni</name>
    <name type="common">Pseudomonas testosteroni</name>
    <dbReference type="NCBI Taxonomy" id="285"/>
    <lineage>
        <taxon>Bacteria</taxon>
        <taxon>Pseudomonadati</taxon>
        <taxon>Pseudomonadota</taxon>
        <taxon>Betaproteobacteria</taxon>
        <taxon>Burkholderiales</taxon>
        <taxon>Comamonadaceae</taxon>
        <taxon>Comamonas</taxon>
    </lineage>
</organism>
<feature type="region of interest" description="Disordered" evidence="1">
    <location>
        <begin position="1"/>
        <end position="34"/>
    </location>
</feature>
<proteinExistence type="predicted"/>
<accession>A0A8B4S5M2</accession>
<keyword evidence="3" id="KW-1185">Reference proteome</keyword>
<feature type="compositionally biased region" description="Low complexity" evidence="1">
    <location>
        <begin position="1"/>
        <end position="21"/>
    </location>
</feature>
<dbReference type="AlphaFoldDB" id="A0A8B4S5M2"/>
<evidence type="ECO:0000313" key="2">
    <source>
        <dbReference type="EMBL" id="SUY77763.1"/>
    </source>
</evidence>
<evidence type="ECO:0000256" key="1">
    <source>
        <dbReference type="SAM" id="MobiDB-lite"/>
    </source>
</evidence>
<dbReference type="Proteomes" id="UP000255070">
    <property type="component" value="Unassembled WGS sequence"/>
</dbReference>
<evidence type="ECO:0000313" key="3">
    <source>
        <dbReference type="Proteomes" id="UP000255070"/>
    </source>
</evidence>